<feature type="non-terminal residue" evidence="1">
    <location>
        <position position="1"/>
    </location>
</feature>
<gene>
    <name evidence="1" type="ORF">P4O66_009593</name>
</gene>
<organism evidence="1 2">
    <name type="scientific">Electrophorus voltai</name>
    <dbReference type="NCBI Taxonomy" id="2609070"/>
    <lineage>
        <taxon>Eukaryota</taxon>
        <taxon>Metazoa</taxon>
        <taxon>Chordata</taxon>
        <taxon>Craniata</taxon>
        <taxon>Vertebrata</taxon>
        <taxon>Euteleostomi</taxon>
        <taxon>Actinopterygii</taxon>
        <taxon>Neopterygii</taxon>
        <taxon>Teleostei</taxon>
        <taxon>Ostariophysi</taxon>
        <taxon>Gymnotiformes</taxon>
        <taxon>Gymnotoidei</taxon>
        <taxon>Gymnotidae</taxon>
        <taxon>Electrophorus</taxon>
    </lineage>
</organism>
<comment type="caution">
    <text evidence="1">The sequence shown here is derived from an EMBL/GenBank/DDBJ whole genome shotgun (WGS) entry which is preliminary data.</text>
</comment>
<evidence type="ECO:0000313" key="2">
    <source>
        <dbReference type="Proteomes" id="UP001239994"/>
    </source>
</evidence>
<evidence type="ECO:0000313" key="1">
    <source>
        <dbReference type="EMBL" id="KAK1796551.1"/>
    </source>
</evidence>
<feature type="non-terminal residue" evidence="1">
    <location>
        <position position="72"/>
    </location>
</feature>
<keyword evidence="2" id="KW-1185">Reference proteome</keyword>
<reference evidence="1" key="1">
    <citation type="submission" date="2023-03" db="EMBL/GenBank/DDBJ databases">
        <title>Electrophorus voltai genome.</title>
        <authorList>
            <person name="Bian C."/>
        </authorList>
    </citation>
    <scope>NUCLEOTIDE SEQUENCE</scope>
    <source>
        <strain evidence="1">CB-2022</strain>
        <tissue evidence="1">Muscle</tissue>
    </source>
</reference>
<dbReference type="EMBL" id="JAROKS010000015">
    <property type="protein sequence ID" value="KAK1796551.1"/>
    <property type="molecule type" value="Genomic_DNA"/>
</dbReference>
<sequence>SPRHNHRRRNLSNLTDSQRFTPSHIVVAGGLWNCQSAVQKADFILELEATQVLVQSLVISKLDYCNSLLAGL</sequence>
<name>A0AAD8ZCM7_9TELE</name>
<protein>
    <submittedName>
        <fullName evidence="1">Uncharacterized protein</fullName>
    </submittedName>
</protein>
<proteinExistence type="predicted"/>
<dbReference type="AlphaFoldDB" id="A0AAD8ZCM7"/>
<dbReference type="Proteomes" id="UP001239994">
    <property type="component" value="Unassembled WGS sequence"/>
</dbReference>
<accession>A0AAD8ZCM7</accession>